<reference evidence="1 2" key="1">
    <citation type="submission" date="2019-08" db="EMBL/GenBank/DDBJ databases">
        <authorList>
            <person name="Liang Q."/>
        </authorList>
    </citation>
    <scope>NUCLEOTIDE SEQUENCE [LARGE SCALE GENOMIC DNA]</scope>
    <source>
        <strain evidence="1 2">V1718</strain>
    </source>
</reference>
<sequence>MQKLDVLQEMEERARQRGMEAGLEEGIEKGIAEGIEEGLRSAIRKICEKRGFQMTAEHSDYLASCHDRGVLENLLERALIAKSFEEIFSV</sequence>
<gene>
    <name evidence="1" type="ORF">FRD01_19560</name>
</gene>
<dbReference type="KEGG" id="bbae:FRD01_19560"/>
<protein>
    <submittedName>
        <fullName evidence="1">Uncharacterized protein</fullName>
    </submittedName>
</protein>
<dbReference type="EMBL" id="CP042467">
    <property type="protein sequence ID" value="QED29390.1"/>
    <property type="molecule type" value="Genomic_DNA"/>
</dbReference>
<dbReference type="RefSeq" id="WP_146962623.1">
    <property type="nucleotide sequence ID" value="NZ_CP042467.1"/>
</dbReference>
<evidence type="ECO:0000313" key="1">
    <source>
        <dbReference type="EMBL" id="QED29390.1"/>
    </source>
</evidence>
<name>A0A5B8XUV5_9DELT</name>
<proteinExistence type="predicted"/>
<keyword evidence="2" id="KW-1185">Reference proteome</keyword>
<organism evidence="1 2">
    <name type="scientific">Microvenator marinus</name>
    <dbReference type="NCBI Taxonomy" id="2600177"/>
    <lineage>
        <taxon>Bacteria</taxon>
        <taxon>Deltaproteobacteria</taxon>
        <taxon>Bradymonadales</taxon>
        <taxon>Microvenatoraceae</taxon>
        <taxon>Microvenator</taxon>
    </lineage>
</organism>
<dbReference type="Proteomes" id="UP000321595">
    <property type="component" value="Chromosome"/>
</dbReference>
<evidence type="ECO:0000313" key="2">
    <source>
        <dbReference type="Proteomes" id="UP000321595"/>
    </source>
</evidence>
<dbReference type="AlphaFoldDB" id="A0A5B8XUV5"/>
<accession>A0A5B8XUV5</accession>